<dbReference type="InterPro" id="IPR009061">
    <property type="entry name" value="DNA-bd_dom_put_sf"/>
</dbReference>
<dbReference type="Proteomes" id="UP000702209">
    <property type="component" value="Unassembled WGS sequence"/>
</dbReference>
<feature type="domain" description="HTH merR-type" evidence="2">
    <location>
        <begin position="1"/>
        <end position="64"/>
    </location>
</feature>
<dbReference type="Pfam" id="PF13411">
    <property type="entry name" value="MerR_1"/>
    <property type="match status" value="1"/>
</dbReference>
<evidence type="ECO:0000256" key="1">
    <source>
        <dbReference type="ARBA" id="ARBA00023125"/>
    </source>
</evidence>
<dbReference type="EMBL" id="JADLQX010000013">
    <property type="protein sequence ID" value="MBF6299470.1"/>
    <property type="molecule type" value="Genomic_DNA"/>
</dbReference>
<organism evidence="3 4">
    <name type="scientific">Nocardia amamiensis</name>
    <dbReference type="NCBI Taxonomy" id="404578"/>
    <lineage>
        <taxon>Bacteria</taxon>
        <taxon>Bacillati</taxon>
        <taxon>Actinomycetota</taxon>
        <taxon>Actinomycetes</taxon>
        <taxon>Mycobacteriales</taxon>
        <taxon>Nocardiaceae</taxon>
        <taxon>Nocardia</taxon>
    </lineage>
</organism>
<accession>A0ABS0CS72</accession>
<dbReference type="SUPFAM" id="SSF46955">
    <property type="entry name" value="Putative DNA-binding domain"/>
    <property type="match status" value="1"/>
</dbReference>
<evidence type="ECO:0000313" key="4">
    <source>
        <dbReference type="Proteomes" id="UP000702209"/>
    </source>
</evidence>
<dbReference type="Gene3D" id="1.10.1660.10">
    <property type="match status" value="1"/>
</dbReference>
<evidence type="ECO:0000259" key="2">
    <source>
        <dbReference type="PROSITE" id="PS50937"/>
    </source>
</evidence>
<reference evidence="3 4" key="1">
    <citation type="submission" date="2020-10" db="EMBL/GenBank/DDBJ databases">
        <title>Identification of Nocardia species via Next-generation sequencing and recognition of intraspecies genetic diversity.</title>
        <authorList>
            <person name="Li P."/>
            <person name="Li P."/>
            <person name="Lu B."/>
        </authorList>
    </citation>
    <scope>NUCLEOTIDE SEQUENCE [LARGE SCALE GENOMIC DNA]</scope>
    <source>
        <strain evidence="3 4">BJ06-0157</strain>
    </source>
</reference>
<keyword evidence="1" id="KW-0238">DNA-binding</keyword>
<dbReference type="PROSITE" id="PS50937">
    <property type="entry name" value="HTH_MERR_2"/>
    <property type="match status" value="1"/>
</dbReference>
<name>A0ABS0CS72_9NOCA</name>
<proteinExistence type="predicted"/>
<dbReference type="InterPro" id="IPR000551">
    <property type="entry name" value="MerR-type_HTH_dom"/>
</dbReference>
<evidence type="ECO:0000313" key="3">
    <source>
        <dbReference type="EMBL" id="MBF6299470.1"/>
    </source>
</evidence>
<comment type="caution">
    <text evidence="3">The sequence shown here is derived from an EMBL/GenBank/DDBJ whole genome shotgun (WGS) entry which is preliminary data.</text>
</comment>
<dbReference type="PANTHER" id="PTHR30204">
    <property type="entry name" value="REDOX-CYCLING DRUG-SENSING TRANSCRIPTIONAL ACTIVATOR SOXR"/>
    <property type="match status" value="1"/>
</dbReference>
<gene>
    <name evidence="3" type="ORF">IU459_18255</name>
</gene>
<dbReference type="InterPro" id="IPR047057">
    <property type="entry name" value="MerR_fam"/>
</dbReference>
<dbReference type="PANTHER" id="PTHR30204:SF97">
    <property type="entry name" value="MERR FAMILY REGULATORY PROTEIN"/>
    <property type="match status" value="1"/>
</dbReference>
<dbReference type="SMART" id="SM00422">
    <property type="entry name" value="HTH_MERR"/>
    <property type="match status" value="1"/>
</dbReference>
<keyword evidence="4" id="KW-1185">Reference proteome</keyword>
<protein>
    <submittedName>
        <fullName evidence="3">MerR family transcriptional regulator</fullName>
    </submittedName>
</protein>
<sequence length="301" mass="33216">MSRLTGVPVRTIRFYCDQGLLESHRTSGGHRTFDPVTAVDRLLLVRRLRALGVSLTAIVDVLAGTVSLADAVAAERRELDAELAVLTWRRASLRAVEDASPAERAARLELLAAVQDRHRTHDAIVAFWRRVLTPIPPDVLDDFVAMNVPGLPHDPAPHHIAAYAELAALVTDPALHAITAHQLWRSDRTAIRHKRELLTGVARACQSAMHRLITQQRPGPGPELDQFVDAHAAARGTRDTPQFRHELLIGATDTDPRIHRYWRLTDEVTGVPTLGAAHHWLYDALTRSVDPAAAPTIANPR</sequence>